<dbReference type="InterPro" id="IPR012545">
    <property type="entry name" value="DUF1697"/>
</dbReference>
<keyword evidence="2" id="KW-1185">Reference proteome</keyword>
<dbReference type="PANTHER" id="PTHR36439">
    <property type="entry name" value="BLL4334 PROTEIN"/>
    <property type="match status" value="1"/>
</dbReference>
<dbReference type="Pfam" id="PF08002">
    <property type="entry name" value="DUF1697"/>
    <property type="match status" value="1"/>
</dbReference>
<dbReference type="OrthoDB" id="9806494at2"/>
<name>A0A4U0F9E5_9BACL</name>
<dbReference type="Proteomes" id="UP000309673">
    <property type="component" value="Unassembled WGS sequence"/>
</dbReference>
<proteinExistence type="predicted"/>
<organism evidence="1 2">
    <name type="scientific">Cohnella pontilimi</name>
    <dbReference type="NCBI Taxonomy" id="2564100"/>
    <lineage>
        <taxon>Bacteria</taxon>
        <taxon>Bacillati</taxon>
        <taxon>Bacillota</taxon>
        <taxon>Bacilli</taxon>
        <taxon>Bacillales</taxon>
        <taxon>Paenibacillaceae</taxon>
        <taxon>Cohnella</taxon>
    </lineage>
</organism>
<evidence type="ECO:0000313" key="1">
    <source>
        <dbReference type="EMBL" id="TJY41118.1"/>
    </source>
</evidence>
<dbReference type="AlphaFoldDB" id="A0A4U0F9E5"/>
<dbReference type="PANTHER" id="PTHR36439:SF1">
    <property type="entry name" value="DUF1697 DOMAIN-CONTAINING PROTEIN"/>
    <property type="match status" value="1"/>
</dbReference>
<dbReference type="Gene3D" id="3.30.70.1280">
    <property type="entry name" value="SP0830-like domains"/>
    <property type="match status" value="1"/>
</dbReference>
<protein>
    <submittedName>
        <fullName evidence="1">DUF1697 domain-containing protein</fullName>
    </submittedName>
</protein>
<sequence length="179" mass="19745">MAMCVALLRGINVSGKNMIKMAELKQLFESMGFGGVQTYINSGNVIFESASDEASMQREIEAGIESKFGLTIPVILRTSEELERIMEECPYKSEVAPDGKNVNVGLLRQAPPPEAIDRLAPYKGPDDYQVIGREIHLLFRQGQADSKLGNNLQKLGVPVTVRNWNTMNKLCALAKDMQG</sequence>
<dbReference type="PIRSF" id="PIRSF008502">
    <property type="entry name" value="UCP008502"/>
    <property type="match status" value="1"/>
</dbReference>
<reference evidence="1 2" key="1">
    <citation type="submission" date="2019-04" db="EMBL/GenBank/DDBJ databases">
        <title>Cohnella sp. nov., isolated from soil.</title>
        <authorList>
            <person name="Kim W."/>
        </authorList>
    </citation>
    <scope>NUCLEOTIDE SEQUENCE [LARGE SCALE GENOMIC DNA]</scope>
    <source>
        <strain evidence="1 2">CAU 1483</strain>
    </source>
</reference>
<dbReference type="SUPFAM" id="SSF160379">
    <property type="entry name" value="SP0830-like"/>
    <property type="match status" value="1"/>
</dbReference>
<comment type="caution">
    <text evidence="1">The sequence shown here is derived from an EMBL/GenBank/DDBJ whole genome shotgun (WGS) entry which is preliminary data.</text>
</comment>
<evidence type="ECO:0000313" key="2">
    <source>
        <dbReference type="Proteomes" id="UP000309673"/>
    </source>
</evidence>
<gene>
    <name evidence="1" type="ORF">E5161_15605</name>
</gene>
<dbReference type="EMBL" id="SUPK01000007">
    <property type="protein sequence ID" value="TJY41118.1"/>
    <property type="molecule type" value="Genomic_DNA"/>
</dbReference>
<accession>A0A4U0F9E5</accession>
<dbReference type="RefSeq" id="WP_136778746.1">
    <property type="nucleotide sequence ID" value="NZ_SUPK01000007.1"/>
</dbReference>